<reference evidence="3" key="1">
    <citation type="submission" date="2017-02" db="UniProtKB">
        <authorList>
            <consortium name="WormBaseParasite"/>
        </authorList>
    </citation>
    <scope>IDENTIFICATION</scope>
</reference>
<evidence type="ECO:0000313" key="1">
    <source>
        <dbReference type="EMBL" id="VDD94991.1"/>
    </source>
</evidence>
<name>A0A0N4VHU6_ENTVE</name>
<proteinExistence type="predicted"/>
<dbReference type="Proteomes" id="UP000274131">
    <property type="component" value="Unassembled WGS sequence"/>
</dbReference>
<evidence type="ECO:0000313" key="3">
    <source>
        <dbReference type="WBParaSite" id="EVEC_0001039701-mRNA-1"/>
    </source>
</evidence>
<organism evidence="3">
    <name type="scientific">Enterobius vermicularis</name>
    <name type="common">Human pinworm</name>
    <dbReference type="NCBI Taxonomy" id="51028"/>
    <lineage>
        <taxon>Eukaryota</taxon>
        <taxon>Metazoa</taxon>
        <taxon>Ecdysozoa</taxon>
        <taxon>Nematoda</taxon>
        <taxon>Chromadorea</taxon>
        <taxon>Rhabditida</taxon>
        <taxon>Spirurina</taxon>
        <taxon>Oxyuridomorpha</taxon>
        <taxon>Oxyuroidea</taxon>
        <taxon>Oxyuridae</taxon>
        <taxon>Enterobius</taxon>
    </lineage>
</organism>
<dbReference type="EMBL" id="UXUI01010270">
    <property type="protein sequence ID" value="VDD94991.1"/>
    <property type="molecule type" value="Genomic_DNA"/>
</dbReference>
<sequence>MHSISSNKILLILTYTGLFGYRTITIDFTGKIIYRSEKLSSNLQITQYSSQTVVFDTIRKAIISTVTTLDAVNARTTASLRTNPTLRYNKNNGNSSASSSTAFCVALPATITKKAIKRTAKRLDETGKKARILENTINSITQRKRHRSIFHSVEQLAQSG</sequence>
<evidence type="ECO:0000313" key="2">
    <source>
        <dbReference type="Proteomes" id="UP000274131"/>
    </source>
</evidence>
<dbReference type="AlphaFoldDB" id="A0A0N4VHU6"/>
<keyword evidence="2" id="KW-1185">Reference proteome</keyword>
<gene>
    <name evidence="1" type="ORF">EVEC_LOCUS9742</name>
</gene>
<dbReference type="WBParaSite" id="EVEC_0001039701-mRNA-1">
    <property type="protein sequence ID" value="EVEC_0001039701-mRNA-1"/>
    <property type="gene ID" value="EVEC_0001039701"/>
</dbReference>
<reference evidence="1 2" key="2">
    <citation type="submission" date="2018-10" db="EMBL/GenBank/DDBJ databases">
        <authorList>
            <consortium name="Pathogen Informatics"/>
        </authorList>
    </citation>
    <scope>NUCLEOTIDE SEQUENCE [LARGE SCALE GENOMIC DNA]</scope>
</reference>
<accession>A0A0N4VHU6</accession>
<protein>
    <submittedName>
        <fullName evidence="1 3">Uncharacterized protein</fullName>
    </submittedName>
</protein>
<dbReference type="OrthoDB" id="5807583at2759"/>